<protein>
    <submittedName>
        <fullName evidence="7">Carbohydrate kinase</fullName>
    </submittedName>
</protein>
<evidence type="ECO:0000256" key="3">
    <source>
        <dbReference type="ARBA" id="ARBA00022741"/>
    </source>
</evidence>
<keyword evidence="3" id="KW-0547">Nucleotide-binding</keyword>
<comment type="similarity">
    <text evidence="1">Belongs to the carbohydrate kinase PfkB family.</text>
</comment>
<dbReference type="SUPFAM" id="SSF53613">
    <property type="entry name" value="Ribokinase-like"/>
    <property type="match status" value="1"/>
</dbReference>
<feature type="domain" description="Carbohydrate kinase PfkB" evidence="6">
    <location>
        <begin position="33"/>
        <end position="298"/>
    </location>
</feature>
<dbReference type="CDD" id="cd01166">
    <property type="entry name" value="KdgK"/>
    <property type="match status" value="1"/>
</dbReference>
<dbReference type="Pfam" id="PF00294">
    <property type="entry name" value="PfkB"/>
    <property type="match status" value="1"/>
</dbReference>
<evidence type="ECO:0000256" key="2">
    <source>
        <dbReference type="ARBA" id="ARBA00022679"/>
    </source>
</evidence>
<evidence type="ECO:0000313" key="7">
    <source>
        <dbReference type="EMBL" id="VVU47484.1"/>
    </source>
</evidence>
<dbReference type="Proteomes" id="UP000494201">
    <property type="component" value="Unassembled WGS sequence"/>
</dbReference>
<evidence type="ECO:0000256" key="4">
    <source>
        <dbReference type="ARBA" id="ARBA00022777"/>
    </source>
</evidence>
<dbReference type="PANTHER" id="PTHR43085">
    <property type="entry name" value="HEXOKINASE FAMILY MEMBER"/>
    <property type="match status" value="1"/>
</dbReference>
<dbReference type="AlphaFoldDB" id="A0A6P2G392"/>
<gene>
    <name evidence="7" type="ORF">BAN20980_00174</name>
</gene>
<accession>A0A6P2G392</accession>
<dbReference type="GO" id="GO:0016301">
    <property type="term" value="F:kinase activity"/>
    <property type="evidence" value="ECO:0007669"/>
    <property type="project" value="UniProtKB-KW"/>
</dbReference>
<evidence type="ECO:0000313" key="8">
    <source>
        <dbReference type="Proteomes" id="UP000494201"/>
    </source>
</evidence>
<organism evidence="7 8">
    <name type="scientific">Burkholderia anthina</name>
    <dbReference type="NCBI Taxonomy" id="179879"/>
    <lineage>
        <taxon>Bacteria</taxon>
        <taxon>Pseudomonadati</taxon>
        <taxon>Pseudomonadota</taxon>
        <taxon>Betaproteobacteria</taxon>
        <taxon>Burkholderiales</taxon>
        <taxon>Burkholderiaceae</taxon>
        <taxon>Burkholderia</taxon>
        <taxon>Burkholderia cepacia complex</taxon>
    </lineage>
</organism>
<evidence type="ECO:0000259" key="6">
    <source>
        <dbReference type="Pfam" id="PF00294"/>
    </source>
</evidence>
<keyword evidence="4 7" id="KW-0418">Kinase</keyword>
<evidence type="ECO:0000256" key="1">
    <source>
        <dbReference type="ARBA" id="ARBA00010688"/>
    </source>
</evidence>
<reference evidence="7 8" key="1">
    <citation type="submission" date="2019-09" db="EMBL/GenBank/DDBJ databases">
        <authorList>
            <person name="Depoorter E."/>
        </authorList>
    </citation>
    <scope>NUCLEOTIDE SEQUENCE [LARGE SCALE GENOMIC DNA]</scope>
    <source>
        <strain evidence="7">LMG 20980</strain>
    </source>
</reference>
<evidence type="ECO:0000256" key="5">
    <source>
        <dbReference type="ARBA" id="ARBA00022840"/>
    </source>
</evidence>
<dbReference type="GO" id="GO:0005524">
    <property type="term" value="F:ATP binding"/>
    <property type="evidence" value="ECO:0007669"/>
    <property type="project" value="UniProtKB-KW"/>
</dbReference>
<dbReference type="Gene3D" id="3.40.1190.20">
    <property type="match status" value="1"/>
</dbReference>
<keyword evidence="5" id="KW-0067">ATP-binding</keyword>
<dbReference type="InterPro" id="IPR050306">
    <property type="entry name" value="PfkB_Carbo_kinase"/>
</dbReference>
<keyword evidence="2" id="KW-0808">Transferase</keyword>
<proteinExistence type="inferred from homology"/>
<dbReference type="PANTHER" id="PTHR43085:SF1">
    <property type="entry name" value="PSEUDOURIDINE KINASE-RELATED"/>
    <property type="match status" value="1"/>
</dbReference>
<sequence>MMAEIVVAGELLAEFVAAERGQGFDAPGLFAGPFPSGAPAIFADQAARLGARVAYAGCVGRDAFGDAIVARLERDGVDVARIRRVARPTGTAFVAYRDDGSRSFVFALSTSAAACVDASDVDAAMFDGCRYFHVMGSSLTSESAIAAVQRGVFEAARVGAKVSFDPNVRPEMLSFRPMRAALDAMLAACHLFLPSEADLPFFCGPQPAERAIAGLLATHPLLERVVLKRGAAGSVAFDRASRVEAQACAVDELDPTGAGDCFGGTLVASLVAGLPIDVALRRANAAGAIAVTRRGPMEGNSGAAEIDRFLTERGIACPA</sequence>
<dbReference type="InterPro" id="IPR011611">
    <property type="entry name" value="PfkB_dom"/>
</dbReference>
<dbReference type="InterPro" id="IPR029056">
    <property type="entry name" value="Ribokinase-like"/>
</dbReference>
<name>A0A6P2G392_9BURK</name>
<dbReference type="EMBL" id="CABVLY010000001">
    <property type="protein sequence ID" value="VVU47484.1"/>
    <property type="molecule type" value="Genomic_DNA"/>
</dbReference>